<organism evidence="2 3">
    <name type="scientific">Effrenium voratum</name>
    <dbReference type="NCBI Taxonomy" id="2562239"/>
    <lineage>
        <taxon>Eukaryota</taxon>
        <taxon>Sar</taxon>
        <taxon>Alveolata</taxon>
        <taxon>Dinophyceae</taxon>
        <taxon>Suessiales</taxon>
        <taxon>Symbiodiniaceae</taxon>
        <taxon>Effrenium</taxon>
    </lineage>
</organism>
<accession>A0AA36MKU1</accession>
<keyword evidence="1" id="KW-1133">Transmembrane helix</keyword>
<keyword evidence="1" id="KW-0472">Membrane</keyword>
<keyword evidence="3" id="KW-1185">Reference proteome</keyword>
<evidence type="ECO:0000313" key="2">
    <source>
        <dbReference type="EMBL" id="CAJ1370952.1"/>
    </source>
</evidence>
<name>A0AA36MKU1_9DINO</name>
<sequence length="220" mass="25458">MALLRSAARFKHCWSPGDKQYVGCWEVVPRVYGKALGPVSYADRQPVPKDWVLRGSGIHGPENGEVMKLVLWNRLKQKRPQRQGVDVAELKEFFRLEVAVIWWMFGLVFFVAPLNWWGKKYRHLDHVPGQSAGNPQQERRFVKSMIPGTDRLEPLTREGDLLTGFRTFRCGQWKFGRRLDGAKCWSWPFWSEYPASLGADFAELQRFASQAKVQSIIYVS</sequence>
<comment type="caution">
    <text evidence="2">The sequence shown here is derived from an EMBL/GenBank/DDBJ whole genome shotgun (WGS) entry which is preliminary data.</text>
</comment>
<protein>
    <submittedName>
        <fullName evidence="2">Uncharacterized protein</fullName>
    </submittedName>
</protein>
<proteinExistence type="predicted"/>
<dbReference type="EMBL" id="CAUJNA010000046">
    <property type="protein sequence ID" value="CAJ1370952.1"/>
    <property type="molecule type" value="Genomic_DNA"/>
</dbReference>
<evidence type="ECO:0000313" key="3">
    <source>
        <dbReference type="Proteomes" id="UP001178507"/>
    </source>
</evidence>
<keyword evidence="1" id="KW-0812">Transmembrane</keyword>
<dbReference type="AlphaFoldDB" id="A0AA36MKU1"/>
<reference evidence="2" key="1">
    <citation type="submission" date="2023-08" db="EMBL/GenBank/DDBJ databases">
        <authorList>
            <person name="Chen Y."/>
            <person name="Shah S."/>
            <person name="Dougan E. K."/>
            <person name="Thang M."/>
            <person name="Chan C."/>
        </authorList>
    </citation>
    <scope>NUCLEOTIDE SEQUENCE</scope>
</reference>
<gene>
    <name evidence="2" type="ORF">EVOR1521_LOCUS1399</name>
</gene>
<dbReference type="Proteomes" id="UP001178507">
    <property type="component" value="Unassembled WGS sequence"/>
</dbReference>
<evidence type="ECO:0000256" key="1">
    <source>
        <dbReference type="SAM" id="Phobius"/>
    </source>
</evidence>
<feature type="transmembrane region" description="Helical" evidence="1">
    <location>
        <begin position="100"/>
        <end position="118"/>
    </location>
</feature>